<name>A0ACC2LB11_PERAE</name>
<proteinExistence type="predicted"/>
<gene>
    <name evidence="1" type="ORF">MRB53_023953</name>
</gene>
<keyword evidence="2" id="KW-1185">Reference proteome</keyword>
<comment type="caution">
    <text evidence="1">The sequence shown here is derived from an EMBL/GenBank/DDBJ whole genome shotgun (WGS) entry which is preliminary data.</text>
</comment>
<dbReference type="Proteomes" id="UP001234297">
    <property type="component" value="Chromosome 7"/>
</dbReference>
<dbReference type="EMBL" id="CM056815">
    <property type="protein sequence ID" value="KAJ8630630.1"/>
    <property type="molecule type" value="Genomic_DNA"/>
</dbReference>
<evidence type="ECO:0000313" key="2">
    <source>
        <dbReference type="Proteomes" id="UP001234297"/>
    </source>
</evidence>
<accession>A0ACC2LB11</accession>
<organism evidence="1 2">
    <name type="scientific">Persea americana</name>
    <name type="common">Avocado</name>
    <dbReference type="NCBI Taxonomy" id="3435"/>
    <lineage>
        <taxon>Eukaryota</taxon>
        <taxon>Viridiplantae</taxon>
        <taxon>Streptophyta</taxon>
        <taxon>Embryophyta</taxon>
        <taxon>Tracheophyta</taxon>
        <taxon>Spermatophyta</taxon>
        <taxon>Magnoliopsida</taxon>
        <taxon>Magnoliidae</taxon>
        <taxon>Laurales</taxon>
        <taxon>Lauraceae</taxon>
        <taxon>Persea</taxon>
    </lineage>
</organism>
<reference evidence="1 2" key="1">
    <citation type="journal article" date="2022" name="Hortic Res">
        <title>A haplotype resolved chromosomal level avocado genome allows analysis of novel avocado genes.</title>
        <authorList>
            <person name="Nath O."/>
            <person name="Fletcher S.J."/>
            <person name="Hayward A."/>
            <person name="Shaw L.M."/>
            <person name="Masouleh A.K."/>
            <person name="Furtado A."/>
            <person name="Henry R.J."/>
            <person name="Mitter N."/>
        </authorList>
    </citation>
    <scope>NUCLEOTIDE SEQUENCE [LARGE SCALE GENOMIC DNA]</scope>
    <source>
        <strain evidence="2">cv. Hass</strain>
    </source>
</reference>
<protein>
    <submittedName>
        <fullName evidence="1">Uncharacterized protein</fullName>
    </submittedName>
</protein>
<sequence length="1638" mass="188067">MDPVREIIETVFPPLAQQLGYVADLPQSVEALMKEAQVLKSKRGDFETDREEAIRKRLRLSNQTQLRNWLDEAVLVEMEVDSIKSEFDLGRATFNWAGYKLGKRVAEKLQIVKDLNERGNFDRGVASSAPPRVLEMPTASTRGQTTSEKTLEEIWGHLHDDDKGVICVYGMGGVGKTTLMKAINNNLIGTHDFEVVIWIAVSKDLNLKKVQKEIMERLGLNLDDNESQKKRREKIYEGLQSMKYMLILDDLWQEINLDQLGIPEPNIHNRSKVVITTRFVGVGNSMEADAMIKVHTLTWVESWNLFLDKAGEAALVTGIQSLAEKVVMECDGLPLAITVVGRAMRWKKKQQLWENALRALKGSAPDIPGMEPKVFLPLKLSYDHLEDDKIKICFLYCSLFPEDYEININELVRYWIMEGFIDNVDDLVDASYKGHHIVERIKDACLLEEGCKGEKYFVKMHDLIRDLALWITSSSNQGRKFMVRAGVGLKEPPQKGMWRDVERVSLMGNWINCLPFTPDCHNLVSLLMRENPICVIPSNFFTLMPTLQILDLSSTSIVSLTVSSSLVKLRALILRRCENLREVPLLGKLKELQFLDLSYSGIRSLPQDMGNLVKLKKLNLSHLEELRTVPCRVISRLSSMEDLRILATSIRWAKESELEEENGATLSEVATLTNLSILKISIGDFDCVAQDVFCQLWLTLKRFIVSIGLLSAFGYRLSCAKQVLLYGCNYNAHWVKVILAHAEGLMLRDTAEKHVSHLVGDSKSLRTVVIRDCQEMECVINWSEVEQDAPCNVDELFLLELPKLKKLFAGELPHRSLWKLKILDIRQCNKLMSLFSSEMVEYLDQLESTPTTLVEPPSMLTYTGKASFQSEERRSELHSEFKIVATVHQSADAAGTGLWACGDCLNPCVEVELNNYRGITRHLHRNQNPEWHQIFAFSKEHLRPNLLEVLVKSKDVVKDDFVGKVSFDLSELLLRVLPDSPLAPQWYKLENNKGEKVQGKIMLAFWMGTQSNEAFPGDLHPGTVTLSQEGIAHTWSQVYYSPKLYYLRLHIHKAQDLVSSHKGRVPHAAVKVQLGDQVQYTRIDCSANPVWKEELLLVVSKPFNEFLIFIVEDCYRPNMSQTLGQKILPISMATERSEHCKSTEARWFNLKKPFTYNGYEEEVNYVSKIHLCLCLDAGYHVLTESMDHISSDLQPSTKHLRNPRIGILELGILGVRNLIPLKAKDGRCSDAYCVAKYGSKWVRTRTVLDTCSPKWNEQYTWDVYDPYTIITIAVFDNCHLFKKNAGGTPKDQIMGKVRIRLLTLEMNRVYTHFYPLLLLQRSGLKKMGELHLALRFTCSSWTNMISLYLKPLLPKMHHVQPISDFRINFLLHQSLISVAEMLAIAEPPLWKNVVEYTLDLDSHRWSLRQSKVSVFRLLELFSLVLFLGRWFNDVQNWRKPVTTCLVHVLFLVQVHYPKLILPMLFLKLFLIGAWNYQFRQRNPPYIDARLSHPEGAHPDELDEEFDTFPTSCTGILLQMRYDRLRSVAWRIEKVVVFLAAQAERVEAILSWRDPRAKAIVFLFLFVMVVFLYVMSFRVVCALTGLYLLRHPRFRRNRILSIVLNFYLRLPTKSNVLIEVLNTPSNRSCLPWDLNYIYQ</sequence>
<evidence type="ECO:0000313" key="1">
    <source>
        <dbReference type="EMBL" id="KAJ8630630.1"/>
    </source>
</evidence>